<dbReference type="InterPro" id="IPR027417">
    <property type="entry name" value="P-loop_NTPase"/>
</dbReference>
<dbReference type="PANTHER" id="PTHR11638:SF18">
    <property type="entry name" value="HEAT SHOCK PROTEIN 104"/>
    <property type="match status" value="1"/>
</dbReference>
<dbReference type="AlphaFoldDB" id="A0A7J0GA81"/>
<reference evidence="5 6" key="1">
    <citation type="submission" date="2019-07" db="EMBL/GenBank/DDBJ databases">
        <title>De Novo Assembly of kiwifruit Actinidia rufa.</title>
        <authorList>
            <person name="Sugita-Konishi S."/>
            <person name="Sato K."/>
            <person name="Mori E."/>
            <person name="Abe Y."/>
            <person name="Kisaki G."/>
            <person name="Hamano K."/>
            <person name="Suezawa K."/>
            <person name="Otani M."/>
            <person name="Fukuda T."/>
            <person name="Manabe T."/>
            <person name="Gomi K."/>
            <person name="Tabuchi M."/>
            <person name="Akimitsu K."/>
            <person name="Kataoka I."/>
        </authorList>
    </citation>
    <scope>NUCLEOTIDE SEQUENCE [LARGE SCALE GENOMIC DNA]</scope>
    <source>
        <strain evidence="6">cv. Fuchu</strain>
    </source>
</reference>
<keyword evidence="1" id="KW-0547">Nucleotide-binding</keyword>
<keyword evidence="5" id="KW-0346">Stress response</keyword>
<feature type="domain" description="Clp ATPase C-terminal" evidence="4">
    <location>
        <begin position="264"/>
        <end position="346"/>
    </location>
</feature>
<dbReference type="InterPro" id="IPR019489">
    <property type="entry name" value="Clp_ATPase_C"/>
</dbReference>
<sequence>MSSVETISTFVKSEFEKLRGKEGRKVESAAGDSTFQALKSCGRDLVEEADKLDPVIILKEVEDAKGKAILFIDEIHLVLGAGRTEGSMDSANLFKPMIVRGQLRCIGATTLKEYRNYVEKDSAFERRCQQVKKELDELRDKLQPLIMKYRKEKERIDELRRLKQKLEETTEENKMLTETVGPDQIAEVQPTGSFLSLDPTGVGKTELAKALAEQLFDDKNLLIRIDMSEYMEQHSVCPVNWCSTWHFKPELLKRLDEIVMIDPLSHEQLRKVARLQLKDVASRLAEWGIALAVTEATLDVYGARPIRRRLEKMVVIELSKMLVRGEIDETSTVYIGAAPNGKDLIYRVEKNRGLVNAATGQKSDILIQIPNASRNDASQPVKKIKIEEVDADDEMEG</sequence>
<dbReference type="GO" id="GO:0016887">
    <property type="term" value="F:ATP hydrolysis activity"/>
    <property type="evidence" value="ECO:0007669"/>
    <property type="project" value="InterPro"/>
</dbReference>
<dbReference type="Pfam" id="PF10431">
    <property type="entry name" value="ClpB_D2-small"/>
    <property type="match status" value="1"/>
</dbReference>
<dbReference type="Gene3D" id="3.40.50.300">
    <property type="entry name" value="P-loop containing nucleotide triphosphate hydrolases"/>
    <property type="match status" value="2"/>
</dbReference>
<dbReference type="SMART" id="SM01086">
    <property type="entry name" value="ClpB_D2-small"/>
    <property type="match status" value="1"/>
</dbReference>
<accession>A0A7J0GA81</accession>
<dbReference type="OrthoDB" id="47330at2759"/>
<dbReference type="GO" id="GO:0005737">
    <property type="term" value="C:cytoplasm"/>
    <property type="evidence" value="ECO:0007669"/>
    <property type="project" value="TreeGrafter"/>
</dbReference>
<evidence type="ECO:0000313" key="5">
    <source>
        <dbReference type="EMBL" id="GFZ07699.1"/>
    </source>
</evidence>
<dbReference type="GO" id="GO:0034605">
    <property type="term" value="P:cellular response to heat"/>
    <property type="evidence" value="ECO:0007669"/>
    <property type="project" value="TreeGrafter"/>
</dbReference>
<evidence type="ECO:0000259" key="4">
    <source>
        <dbReference type="SMART" id="SM01086"/>
    </source>
</evidence>
<dbReference type="InterPro" id="IPR003959">
    <property type="entry name" value="ATPase_AAA_core"/>
</dbReference>
<dbReference type="EMBL" id="BJWL01000019">
    <property type="protein sequence ID" value="GFZ07699.1"/>
    <property type="molecule type" value="Genomic_DNA"/>
</dbReference>
<feature type="coiled-coil region" evidence="3">
    <location>
        <begin position="121"/>
        <end position="179"/>
    </location>
</feature>
<dbReference type="Gene3D" id="1.10.8.60">
    <property type="match status" value="1"/>
</dbReference>
<evidence type="ECO:0000256" key="1">
    <source>
        <dbReference type="ARBA" id="ARBA00022741"/>
    </source>
</evidence>
<dbReference type="Proteomes" id="UP000585474">
    <property type="component" value="Unassembled WGS sequence"/>
</dbReference>
<dbReference type="InterPro" id="IPR050130">
    <property type="entry name" value="ClpA_ClpB"/>
</dbReference>
<evidence type="ECO:0000313" key="6">
    <source>
        <dbReference type="Proteomes" id="UP000585474"/>
    </source>
</evidence>
<protein>
    <submittedName>
        <fullName evidence="5">Heat shock protein 101</fullName>
    </submittedName>
</protein>
<evidence type="ECO:0000256" key="2">
    <source>
        <dbReference type="ARBA" id="ARBA00022840"/>
    </source>
</evidence>
<dbReference type="SUPFAM" id="SSF52540">
    <property type="entry name" value="P-loop containing nucleoside triphosphate hydrolases"/>
    <property type="match status" value="2"/>
</dbReference>
<organism evidence="5 6">
    <name type="scientific">Actinidia rufa</name>
    <dbReference type="NCBI Taxonomy" id="165716"/>
    <lineage>
        <taxon>Eukaryota</taxon>
        <taxon>Viridiplantae</taxon>
        <taxon>Streptophyta</taxon>
        <taxon>Embryophyta</taxon>
        <taxon>Tracheophyta</taxon>
        <taxon>Spermatophyta</taxon>
        <taxon>Magnoliopsida</taxon>
        <taxon>eudicotyledons</taxon>
        <taxon>Gunneridae</taxon>
        <taxon>Pentapetalae</taxon>
        <taxon>asterids</taxon>
        <taxon>Ericales</taxon>
        <taxon>Actinidiaceae</taxon>
        <taxon>Actinidia</taxon>
    </lineage>
</organism>
<comment type="caution">
    <text evidence="5">The sequence shown here is derived from an EMBL/GenBank/DDBJ whole genome shotgun (WGS) entry which is preliminary data.</text>
</comment>
<dbReference type="PANTHER" id="PTHR11638">
    <property type="entry name" value="ATP-DEPENDENT CLP PROTEASE"/>
    <property type="match status" value="1"/>
</dbReference>
<dbReference type="Pfam" id="PF07724">
    <property type="entry name" value="AAA_2"/>
    <property type="match status" value="1"/>
</dbReference>
<name>A0A7J0GA81_9ERIC</name>
<keyword evidence="2" id="KW-0067">ATP-binding</keyword>
<proteinExistence type="predicted"/>
<dbReference type="GO" id="GO:0005524">
    <property type="term" value="F:ATP binding"/>
    <property type="evidence" value="ECO:0007669"/>
    <property type="project" value="UniProtKB-KW"/>
</dbReference>
<keyword evidence="3" id="KW-0175">Coiled coil</keyword>
<evidence type="ECO:0000256" key="3">
    <source>
        <dbReference type="SAM" id="Coils"/>
    </source>
</evidence>
<gene>
    <name evidence="5" type="ORF">Acr_19g0006360</name>
</gene>
<keyword evidence="6" id="KW-1185">Reference proteome</keyword>